<dbReference type="InterPro" id="IPR038717">
    <property type="entry name" value="Tc1-like_DDE_dom"/>
</dbReference>
<dbReference type="Gene3D" id="3.30.420.10">
    <property type="entry name" value="Ribonuclease H-like superfamily/Ribonuclease H"/>
    <property type="match status" value="1"/>
</dbReference>
<evidence type="ECO:0000313" key="3">
    <source>
        <dbReference type="Proteomes" id="UP000736787"/>
    </source>
</evidence>
<gene>
    <name evidence="2" type="ORF">PC117_g6099</name>
</gene>
<sequence>MRIILLLDCNVKQIRIEPATCNNDVNKEKRRVFAERCAQRGQRAVVKLPPSKGVNLQVQCAVSSAIGLVTYRLQRGGIRIDKSAVFVEEIYKVVKASSVFQNCFRNKKIVIVLDNAPAHHQTEERVTKHPDMELLHLGPYSPMCNSIEGCFNVLKAHIKNYLASNLKVMTPALVANMELHCRDSVNRAAVSKDVVYGM</sequence>
<protein>
    <recommendedName>
        <fullName evidence="1">Tc1-like transposase DDE domain-containing protein</fullName>
    </recommendedName>
</protein>
<name>A0A8T1EAM8_9STRA</name>
<feature type="domain" description="Tc1-like transposase DDE" evidence="1">
    <location>
        <begin position="34"/>
        <end position="160"/>
    </location>
</feature>
<dbReference type="GO" id="GO:0003676">
    <property type="term" value="F:nucleic acid binding"/>
    <property type="evidence" value="ECO:0007669"/>
    <property type="project" value="InterPro"/>
</dbReference>
<evidence type="ECO:0000259" key="1">
    <source>
        <dbReference type="Pfam" id="PF13358"/>
    </source>
</evidence>
<dbReference type="AlphaFoldDB" id="A0A8T1EAM8"/>
<dbReference type="VEuPathDB" id="FungiDB:PC110_g8440"/>
<dbReference type="Pfam" id="PF13358">
    <property type="entry name" value="DDE_3"/>
    <property type="match status" value="1"/>
</dbReference>
<evidence type="ECO:0000313" key="2">
    <source>
        <dbReference type="EMBL" id="KAG2948331.1"/>
    </source>
</evidence>
<accession>A0A8T1EAM8</accession>
<dbReference type="Proteomes" id="UP000736787">
    <property type="component" value="Unassembled WGS sequence"/>
</dbReference>
<dbReference type="InterPro" id="IPR036397">
    <property type="entry name" value="RNaseH_sf"/>
</dbReference>
<organism evidence="2 3">
    <name type="scientific">Phytophthora cactorum</name>
    <dbReference type="NCBI Taxonomy" id="29920"/>
    <lineage>
        <taxon>Eukaryota</taxon>
        <taxon>Sar</taxon>
        <taxon>Stramenopiles</taxon>
        <taxon>Oomycota</taxon>
        <taxon>Peronosporomycetes</taxon>
        <taxon>Peronosporales</taxon>
        <taxon>Peronosporaceae</taxon>
        <taxon>Phytophthora</taxon>
    </lineage>
</organism>
<reference evidence="2" key="1">
    <citation type="submission" date="2018-10" db="EMBL/GenBank/DDBJ databases">
        <title>Effector identification in a new, highly contiguous assembly of the strawberry crown rot pathogen Phytophthora cactorum.</title>
        <authorList>
            <person name="Armitage A.D."/>
            <person name="Nellist C.F."/>
            <person name="Bates H."/>
            <person name="Vickerstaff R.J."/>
            <person name="Harrison R.J."/>
        </authorList>
    </citation>
    <scope>NUCLEOTIDE SEQUENCE</scope>
    <source>
        <strain evidence="2">4040</strain>
    </source>
</reference>
<proteinExistence type="predicted"/>
<comment type="caution">
    <text evidence="2">The sequence shown here is derived from an EMBL/GenBank/DDBJ whole genome shotgun (WGS) entry which is preliminary data.</text>
</comment>
<dbReference type="EMBL" id="RCMK01000113">
    <property type="protein sequence ID" value="KAG2948331.1"/>
    <property type="molecule type" value="Genomic_DNA"/>
</dbReference>